<evidence type="ECO:0000256" key="13">
    <source>
        <dbReference type="ARBA" id="ARBA00046114"/>
    </source>
</evidence>
<name>A0A0P6EBJ6_9CRUS</name>
<dbReference type="GO" id="GO:0051321">
    <property type="term" value="P:meiotic cell cycle"/>
    <property type="evidence" value="ECO:0007669"/>
    <property type="project" value="UniProtKB-KW"/>
</dbReference>
<keyword evidence="12" id="KW-0966">Cell projection</keyword>
<keyword evidence="11" id="KW-0469">Meiosis</keyword>
<dbReference type="PANTHER" id="PTHR19265">
    <property type="entry name" value="MEIOSIS-SPECIFIC NUCLEAR STRUCTURAL PROTEIN 1"/>
    <property type="match status" value="1"/>
</dbReference>
<comment type="similarity">
    <text evidence="3">Belongs to the MNS1 family.</text>
</comment>
<evidence type="ECO:0000256" key="10">
    <source>
        <dbReference type="ARBA" id="ARBA00023242"/>
    </source>
</evidence>
<evidence type="ECO:0000256" key="1">
    <source>
        <dbReference type="ARBA" id="ARBA00004123"/>
    </source>
</evidence>
<dbReference type="InterPro" id="IPR026504">
    <property type="entry name" value="MNS1"/>
</dbReference>
<keyword evidence="9" id="KW-0206">Cytoskeleton</keyword>
<protein>
    <recommendedName>
        <fullName evidence="4">Meiosis-specific nuclear structural protein 1</fullName>
    </recommendedName>
</protein>
<sequence length="417" mass="51299">MSHRDSQNKFLSRKLSTATAEDLKNEAFRRKIIESSIEIRELESKLKMAYILKERKKQLDEKESLRVMEKQNTLQEREEMEKQLKLDHELEIRKLLYEKWKKEKYCQELVKQAQQYRAAKQLEMMEERQLDDMYLQEILMAELRRERQEREDRERKKRRLAEELDHCIRLQNQWKAIQKFIEMEEDRLVEECQLQRRRLSQMQQQERKEKAEKLAAIRHRLRKALEVEERRRREREELWIEYGCEEKEELENKKAEELEKMTQAQRIKWNEDMAEQLRQLELKEKAQKEEELNERLWMLEQAALEEKAEREAAERRHKDLTQLQKEQAALFEERRQLKKLELAEKEEERRMEELRQQAEDEAIAEERRRILEQHAPLLIGFLPPGLFRNMAEMSSLPENIQAQFRRHVPIQDDPDLW</sequence>
<reference evidence="14" key="1">
    <citation type="submission" date="2015-10" db="EMBL/GenBank/DDBJ databases">
        <title>EvidentialGene: Evidence-directed Construction of Complete mRNA Transcriptomes without Genomes.</title>
        <authorList>
            <person name="Gilbert D.G."/>
        </authorList>
    </citation>
    <scope>NUCLEOTIDE SEQUENCE</scope>
</reference>
<evidence type="ECO:0000256" key="7">
    <source>
        <dbReference type="ARBA" id="ARBA00023054"/>
    </source>
</evidence>
<organism evidence="14">
    <name type="scientific">Daphnia magna</name>
    <dbReference type="NCBI Taxonomy" id="35525"/>
    <lineage>
        <taxon>Eukaryota</taxon>
        <taxon>Metazoa</taxon>
        <taxon>Ecdysozoa</taxon>
        <taxon>Arthropoda</taxon>
        <taxon>Crustacea</taxon>
        <taxon>Branchiopoda</taxon>
        <taxon>Diplostraca</taxon>
        <taxon>Cladocera</taxon>
        <taxon>Anomopoda</taxon>
        <taxon>Daphniidae</taxon>
        <taxon>Daphnia</taxon>
    </lineage>
</organism>
<evidence type="ECO:0000256" key="3">
    <source>
        <dbReference type="ARBA" id="ARBA00009158"/>
    </source>
</evidence>
<proteinExistence type="inferred from homology"/>
<dbReference type="AlphaFoldDB" id="A0A0P6EBJ6"/>
<keyword evidence="8" id="KW-0969">Cilium</keyword>
<dbReference type="OrthoDB" id="197839at2759"/>
<comment type="function">
    <text evidence="13">Microtubule inner protein (MIP) part of the dynein-decorated doublet microtubules (DMTs) in cilia axoneme, which is required for motile cilia beating. May play a role in the control of meiotic division and germ cell differentiation through regulation of pairing and recombination during meiosis. Required for sperm flagella assembly. May play a role in the assembly and function of the outer dynein arm-docking complex (ODA-DC). ODA-DC mediates outer dynein arms (ODA) binding onto the axonemal doublet microtubules.</text>
</comment>
<evidence type="ECO:0000256" key="4">
    <source>
        <dbReference type="ARBA" id="ARBA00014813"/>
    </source>
</evidence>
<evidence type="ECO:0000256" key="2">
    <source>
        <dbReference type="ARBA" id="ARBA00004611"/>
    </source>
</evidence>
<dbReference type="EMBL" id="GDIQ01066473">
    <property type="protein sequence ID" value="JAN28264.1"/>
    <property type="molecule type" value="Transcribed_RNA"/>
</dbReference>
<dbReference type="GO" id="GO:0005634">
    <property type="term" value="C:nucleus"/>
    <property type="evidence" value="ECO:0007669"/>
    <property type="project" value="UniProtKB-SubCell"/>
</dbReference>
<dbReference type="InterPro" id="IPR043597">
    <property type="entry name" value="TPH_dom"/>
</dbReference>
<comment type="subcellular location">
    <subcellularLocation>
        <location evidence="2">Cytoplasm</location>
        <location evidence="2">Cytoskeleton</location>
        <location evidence="2">Flagellum axoneme</location>
    </subcellularLocation>
    <subcellularLocation>
        <location evidence="1">Nucleus</location>
    </subcellularLocation>
</comment>
<keyword evidence="7" id="KW-0175">Coiled coil</keyword>
<dbReference type="GO" id="GO:0044782">
    <property type="term" value="P:cilium organization"/>
    <property type="evidence" value="ECO:0007669"/>
    <property type="project" value="TreeGrafter"/>
</dbReference>
<evidence type="ECO:0000256" key="8">
    <source>
        <dbReference type="ARBA" id="ARBA00023069"/>
    </source>
</evidence>
<evidence type="ECO:0000313" key="14">
    <source>
        <dbReference type="EMBL" id="JAN28264.1"/>
    </source>
</evidence>
<evidence type="ECO:0000256" key="12">
    <source>
        <dbReference type="ARBA" id="ARBA00023273"/>
    </source>
</evidence>
<evidence type="ECO:0000256" key="11">
    <source>
        <dbReference type="ARBA" id="ARBA00023254"/>
    </source>
</evidence>
<keyword evidence="5" id="KW-0963">Cytoplasm</keyword>
<evidence type="ECO:0000256" key="9">
    <source>
        <dbReference type="ARBA" id="ARBA00023212"/>
    </source>
</evidence>
<keyword evidence="6" id="KW-0282">Flagellum</keyword>
<keyword evidence="10" id="KW-0539">Nucleus</keyword>
<dbReference type="GO" id="GO:0031514">
    <property type="term" value="C:motile cilium"/>
    <property type="evidence" value="ECO:0007669"/>
    <property type="project" value="TreeGrafter"/>
</dbReference>
<evidence type="ECO:0000256" key="5">
    <source>
        <dbReference type="ARBA" id="ARBA00022490"/>
    </source>
</evidence>
<dbReference type="Pfam" id="PF13868">
    <property type="entry name" value="TPH"/>
    <property type="match status" value="1"/>
</dbReference>
<evidence type="ECO:0000256" key="6">
    <source>
        <dbReference type="ARBA" id="ARBA00022846"/>
    </source>
</evidence>
<dbReference type="PANTHER" id="PTHR19265:SF0">
    <property type="entry name" value="MEIOSIS-SPECIFIC NUCLEAR STRUCTURAL PROTEIN 1"/>
    <property type="match status" value="1"/>
</dbReference>
<accession>A0A0P6EBJ6</accession>